<keyword evidence="3" id="KW-1185">Reference proteome</keyword>
<evidence type="ECO:0000313" key="3">
    <source>
        <dbReference type="Proteomes" id="UP001607302"/>
    </source>
</evidence>
<comment type="caution">
    <text evidence="2">The sequence shown here is derived from an EMBL/GenBank/DDBJ whole genome shotgun (WGS) entry which is preliminary data.</text>
</comment>
<evidence type="ECO:0000256" key="1">
    <source>
        <dbReference type="SAM" id="MobiDB-lite"/>
    </source>
</evidence>
<feature type="region of interest" description="Disordered" evidence="1">
    <location>
        <begin position="59"/>
        <end position="151"/>
    </location>
</feature>
<accession>A0ABD2BPG5</accession>
<reference evidence="2 3" key="1">
    <citation type="journal article" date="2024" name="Ann. Entomol. Soc. Am.">
        <title>Genomic analyses of the southern and eastern yellowjacket wasps (Hymenoptera: Vespidae) reveal evolutionary signatures of social life.</title>
        <authorList>
            <person name="Catto M.A."/>
            <person name="Caine P.B."/>
            <person name="Orr S.E."/>
            <person name="Hunt B.G."/>
            <person name="Goodisman M.A.D."/>
        </authorList>
    </citation>
    <scope>NUCLEOTIDE SEQUENCE [LARGE SCALE GENOMIC DNA]</scope>
    <source>
        <strain evidence="2">233</strain>
        <tissue evidence="2">Head and thorax</tissue>
    </source>
</reference>
<dbReference type="Proteomes" id="UP001607302">
    <property type="component" value="Unassembled WGS sequence"/>
</dbReference>
<dbReference type="AlphaFoldDB" id="A0ABD2BPG5"/>
<protein>
    <submittedName>
        <fullName evidence="2">Uncharacterized protein</fullName>
    </submittedName>
</protein>
<gene>
    <name evidence="2" type="ORF">V1478_004168</name>
</gene>
<feature type="compositionally biased region" description="Basic and acidic residues" evidence="1">
    <location>
        <begin position="124"/>
        <end position="144"/>
    </location>
</feature>
<proteinExistence type="predicted"/>
<evidence type="ECO:0000313" key="2">
    <source>
        <dbReference type="EMBL" id="KAL2734470.1"/>
    </source>
</evidence>
<organism evidence="2 3">
    <name type="scientific">Vespula squamosa</name>
    <name type="common">Southern yellow jacket</name>
    <name type="synonym">Wasp</name>
    <dbReference type="NCBI Taxonomy" id="30214"/>
    <lineage>
        <taxon>Eukaryota</taxon>
        <taxon>Metazoa</taxon>
        <taxon>Ecdysozoa</taxon>
        <taxon>Arthropoda</taxon>
        <taxon>Hexapoda</taxon>
        <taxon>Insecta</taxon>
        <taxon>Pterygota</taxon>
        <taxon>Neoptera</taxon>
        <taxon>Endopterygota</taxon>
        <taxon>Hymenoptera</taxon>
        <taxon>Apocrita</taxon>
        <taxon>Aculeata</taxon>
        <taxon>Vespoidea</taxon>
        <taxon>Vespidae</taxon>
        <taxon>Vespinae</taxon>
        <taxon>Vespula</taxon>
    </lineage>
</organism>
<feature type="compositionally biased region" description="Polar residues" evidence="1">
    <location>
        <begin position="81"/>
        <end position="104"/>
    </location>
</feature>
<sequence>MPEIVAGDTNDATSPPAMTASLARTDLRIAPCDSLSFEVILEGNPKDLVTDKKTTTCQAQNALRGNKNVPKNPIGEKHRNSFGNLQRVTVLSGRHNNTHLSWFNSKKRVENEEKKKKEKKRRTERKERSKKEKKEQKEKKRSEESVEEIER</sequence>
<name>A0ABD2BPG5_VESSQ</name>
<dbReference type="EMBL" id="JAUDFV010000074">
    <property type="protein sequence ID" value="KAL2734470.1"/>
    <property type="molecule type" value="Genomic_DNA"/>
</dbReference>